<dbReference type="STRING" id="3659.A0A0A0LR52"/>
<sequence length="387" mass="44074">MLSSMNLPDGFQRRRTAVDELNIHDELHLQARSQKYGKLERGQLLTVSPYLVKRRKQHFHHLEQYGIDLILGCNGFIWIGSMNLWQPNARKSTYSIRDTAEYMQNCKCYSSVVFLSISLNIDVHEMLGSEFFVLMAEKEGDLEIGMMRGLPPGFRFEPTEEELVFEYLKCKVFSSALPASIIPEINGVWSLDPWDIPAAGGGDEEKYLFSKEAEEHNNNNNGEGGGIIGWSKSGYWKARGREKEIVSNENGVALMGMKNTLDFYTNNIRKMKKTGWVMHQYRLIIPHSHSSTNKWVLCHILSPTNKLFSHIVHPHRHRRRLHCSISSTKDVNGDHEDEHDEHVNHITTSTAFSDDEHDSVSSTASSSSTSATFTDFTSTATTTTFHF</sequence>
<evidence type="ECO:0000256" key="5">
    <source>
        <dbReference type="SAM" id="MobiDB-lite"/>
    </source>
</evidence>
<feature type="region of interest" description="Disordered" evidence="5">
    <location>
        <begin position="348"/>
        <end position="371"/>
    </location>
</feature>
<feature type="compositionally biased region" description="Low complexity" evidence="5">
    <location>
        <begin position="361"/>
        <end position="371"/>
    </location>
</feature>
<reference evidence="7 8" key="1">
    <citation type="journal article" date="2009" name="Nat. Genet.">
        <title>The genome of the cucumber, Cucumis sativus L.</title>
        <authorList>
            <person name="Huang S."/>
            <person name="Li R."/>
            <person name="Zhang Z."/>
            <person name="Li L."/>
            <person name="Gu X."/>
            <person name="Fan W."/>
            <person name="Lucas W.J."/>
            <person name="Wang X."/>
            <person name="Xie B."/>
            <person name="Ni P."/>
            <person name="Ren Y."/>
            <person name="Zhu H."/>
            <person name="Li J."/>
            <person name="Lin K."/>
            <person name="Jin W."/>
            <person name="Fei Z."/>
            <person name="Li G."/>
            <person name="Staub J."/>
            <person name="Kilian A."/>
            <person name="van der Vossen E.A."/>
            <person name="Wu Y."/>
            <person name="Guo J."/>
            <person name="He J."/>
            <person name="Jia Z."/>
            <person name="Ren Y."/>
            <person name="Tian G."/>
            <person name="Lu Y."/>
            <person name="Ruan J."/>
            <person name="Qian W."/>
            <person name="Wang M."/>
            <person name="Huang Q."/>
            <person name="Li B."/>
            <person name="Xuan Z."/>
            <person name="Cao J."/>
            <person name="Asan"/>
            <person name="Wu Z."/>
            <person name="Zhang J."/>
            <person name="Cai Q."/>
            <person name="Bai Y."/>
            <person name="Zhao B."/>
            <person name="Han Y."/>
            <person name="Li Y."/>
            <person name="Li X."/>
            <person name="Wang S."/>
            <person name="Shi Q."/>
            <person name="Liu S."/>
            <person name="Cho W.K."/>
            <person name="Kim J.Y."/>
            <person name="Xu Y."/>
            <person name="Heller-Uszynska K."/>
            <person name="Miao H."/>
            <person name="Cheng Z."/>
            <person name="Zhang S."/>
            <person name="Wu J."/>
            <person name="Yang Y."/>
            <person name="Kang H."/>
            <person name="Li M."/>
            <person name="Liang H."/>
            <person name="Ren X."/>
            <person name="Shi Z."/>
            <person name="Wen M."/>
            <person name="Jian M."/>
            <person name="Yang H."/>
            <person name="Zhang G."/>
            <person name="Yang Z."/>
            <person name="Chen R."/>
            <person name="Liu S."/>
            <person name="Li J."/>
            <person name="Ma L."/>
            <person name="Liu H."/>
            <person name="Zhou Y."/>
            <person name="Zhao J."/>
            <person name="Fang X."/>
            <person name="Li G."/>
            <person name="Fang L."/>
            <person name="Li Y."/>
            <person name="Liu D."/>
            <person name="Zheng H."/>
            <person name="Zhang Y."/>
            <person name="Qin N."/>
            <person name="Li Z."/>
            <person name="Yang G."/>
            <person name="Yang S."/>
            <person name="Bolund L."/>
            <person name="Kristiansen K."/>
            <person name="Zheng H."/>
            <person name="Li S."/>
            <person name="Zhang X."/>
            <person name="Yang H."/>
            <person name="Wang J."/>
            <person name="Sun R."/>
            <person name="Zhang B."/>
            <person name="Jiang S."/>
            <person name="Wang J."/>
            <person name="Du Y."/>
            <person name="Li S."/>
        </authorList>
    </citation>
    <scope>NUCLEOTIDE SEQUENCE [LARGE SCALE GENOMIC DNA]</scope>
    <source>
        <strain evidence="8">cv. 9930</strain>
    </source>
</reference>
<accession>A0A0A0LR52</accession>
<keyword evidence="8" id="KW-1185">Reference proteome</keyword>
<organism evidence="7 8">
    <name type="scientific">Cucumis sativus</name>
    <name type="common">Cucumber</name>
    <dbReference type="NCBI Taxonomy" id="3659"/>
    <lineage>
        <taxon>Eukaryota</taxon>
        <taxon>Viridiplantae</taxon>
        <taxon>Streptophyta</taxon>
        <taxon>Embryophyta</taxon>
        <taxon>Tracheophyta</taxon>
        <taxon>Spermatophyta</taxon>
        <taxon>Magnoliopsida</taxon>
        <taxon>eudicotyledons</taxon>
        <taxon>Gunneridae</taxon>
        <taxon>Pentapetalae</taxon>
        <taxon>rosids</taxon>
        <taxon>fabids</taxon>
        <taxon>Cucurbitales</taxon>
        <taxon>Cucurbitaceae</taxon>
        <taxon>Benincaseae</taxon>
        <taxon>Cucumis</taxon>
    </lineage>
</organism>
<evidence type="ECO:0000256" key="4">
    <source>
        <dbReference type="ARBA" id="ARBA00023242"/>
    </source>
</evidence>
<keyword evidence="3" id="KW-0804">Transcription</keyword>
<dbReference type="InterPro" id="IPR004088">
    <property type="entry name" value="KH_dom_type_1"/>
</dbReference>
<dbReference type="SUPFAM" id="SSF54791">
    <property type="entry name" value="Eukaryotic type KH-domain (KH-domain type I)"/>
    <property type="match status" value="1"/>
</dbReference>
<dbReference type="Gene3D" id="2.170.150.80">
    <property type="entry name" value="NAC domain"/>
    <property type="match status" value="1"/>
</dbReference>
<evidence type="ECO:0000256" key="3">
    <source>
        <dbReference type="ARBA" id="ARBA00023163"/>
    </source>
</evidence>
<evidence type="ECO:0000313" key="7">
    <source>
        <dbReference type="EMBL" id="KGN63454.1"/>
    </source>
</evidence>
<feature type="domain" description="NAC" evidence="6">
    <location>
        <begin position="150"/>
        <end position="303"/>
    </location>
</feature>
<evidence type="ECO:0000259" key="6">
    <source>
        <dbReference type="PROSITE" id="PS51005"/>
    </source>
</evidence>
<proteinExistence type="predicted"/>
<dbReference type="GO" id="GO:0003723">
    <property type="term" value="F:RNA binding"/>
    <property type="evidence" value="ECO:0007669"/>
    <property type="project" value="InterPro"/>
</dbReference>
<dbReference type="InterPro" id="IPR036093">
    <property type="entry name" value="NAC_dom_sf"/>
</dbReference>
<dbReference type="InterPro" id="IPR003441">
    <property type="entry name" value="NAC-dom"/>
</dbReference>
<name>A0A0A0LR52_CUCSA</name>
<dbReference type="Proteomes" id="UP000029981">
    <property type="component" value="Chromosome 1"/>
</dbReference>
<dbReference type="Gramene" id="KGN63454">
    <property type="protein sequence ID" value="KGN63454"/>
    <property type="gene ID" value="Csa_1G000770"/>
</dbReference>
<dbReference type="GO" id="GO:0006355">
    <property type="term" value="P:regulation of DNA-templated transcription"/>
    <property type="evidence" value="ECO:0007669"/>
    <property type="project" value="InterPro"/>
</dbReference>
<dbReference type="GO" id="GO:0003677">
    <property type="term" value="F:DNA binding"/>
    <property type="evidence" value="ECO:0007669"/>
    <property type="project" value="UniProtKB-KW"/>
</dbReference>
<gene>
    <name evidence="7" type="ORF">Csa_1G000770</name>
</gene>
<keyword evidence="2" id="KW-0238">DNA-binding</keyword>
<protein>
    <recommendedName>
        <fullName evidence="6">NAC domain-containing protein</fullName>
    </recommendedName>
</protein>
<dbReference type="PROSITE" id="PS51005">
    <property type="entry name" value="NAC"/>
    <property type="match status" value="1"/>
</dbReference>
<keyword evidence="4" id="KW-0539">Nucleus</keyword>
<dbReference type="InterPro" id="IPR036612">
    <property type="entry name" value="KH_dom_type_1_sf"/>
</dbReference>
<evidence type="ECO:0000256" key="1">
    <source>
        <dbReference type="ARBA" id="ARBA00023015"/>
    </source>
</evidence>
<dbReference type="PANTHER" id="PTHR31719:SF130">
    <property type="entry name" value="NAC DOMAIN-CONTAINING PROTEIN 18"/>
    <property type="match status" value="1"/>
</dbReference>
<evidence type="ECO:0000256" key="2">
    <source>
        <dbReference type="ARBA" id="ARBA00023125"/>
    </source>
</evidence>
<dbReference type="SUPFAM" id="SSF101941">
    <property type="entry name" value="NAC domain"/>
    <property type="match status" value="1"/>
</dbReference>
<dbReference type="CDD" id="cd22525">
    <property type="entry name" value="KH-I_Rrp4_eukar"/>
    <property type="match status" value="1"/>
</dbReference>
<dbReference type="AlphaFoldDB" id="A0A0A0LR52"/>
<dbReference type="EMBL" id="CM002922">
    <property type="protein sequence ID" value="KGN63454.1"/>
    <property type="molecule type" value="Genomic_DNA"/>
</dbReference>
<reference evidence="7 8" key="4">
    <citation type="journal article" date="2011" name="BMC Genomics">
        <title>RNA-Seq improves annotation of protein-coding genes in the cucumber genome.</title>
        <authorList>
            <person name="Li Z."/>
            <person name="Zhang Z."/>
            <person name="Yan P."/>
            <person name="Huang S."/>
            <person name="Fei Z."/>
            <person name="Lin K."/>
        </authorList>
    </citation>
    <scope>NUCLEOTIDE SEQUENCE [LARGE SCALE GENOMIC DNA]</scope>
    <source>
        <strain evidence="8">cv. 9930</strain>
    </source>
</reference>
<evidence type="ECO:0000313" key="8">
    <source>
        <dbReference type="Proteomes" id="UP000029981"/>
    </source>
</evidence>
<dbReference type="Pfam" id="PF02365">
    <property type="entry name" value="NAM"/>
    <property type="match status" value="1"/>
</dbReference>
<reference evidence="7 8" key="2">
    <citation type="journal article" date="2009" name="PLoS ONE">
        <title>An integrated genetic and cytogenetic map of the cucumber genome.</title>
        <authorList>
            <person name="Ren Y."/>
            <person name="Zhang Z."/>
            <person name="Liu J."/>
            <person name="Staub J.E."/>
            <person name="Han Y."/>
            <person name="Cheng Z."/>
            <person name="Li X."/>
            <person name="Lu J."/>
            <person name="Miao H."/>
            <person name="Kang H."/>
            <person name="Xie B."/>
            <person name="Gu X."/>
            <person name="Wang X."/>
            <person name="Du Y."/>
            <person name="Jin W."/>
            <person name="Huang S."/>
        </authorList>
    </citation>
    <scope>NUCLEOTIDE SEQUENCE [LARGE SCALE GENOMIC DNA]</scope>
    <source>
        <strain evidence="8">cv. 9930</strain>
    </source>
</reference>
<keyword evidence="1" id="KW-0805">Transcription regulation</keyword>
<reference evidence="7 8" key="3">
    <citation type="journal article" date="2010" name="BMC Genomics">
        <title>Transcriptome sequencing and comparative analysis of cucumber flowers with different sex types.</title>
        <authorList>
            <person name="Guo S."/>
            <person name="Zheng Y."/>
            <person name="Joung J.G."/>
            <person name="Liu S."/>
            <person name="Zhang Z."/>
            <person name="Crasta O.R."/>
            <person name="Sobral B.W."/>
            <person name="Xu Y."/>
            <person name="Huang S."/>
            <person name="Fei Z."/>
        </authorList>
    </citation>
    <scope>NUCLEOTIDE SEQUENCE [LARGE SCALE GENOMIC DNA]</scope>
    <source>
        <strain evidence="8">cv. 9930</strain>
    </source>
</reference>
<dbReference type="Pfam" id="PF15985">
    <property type="entry name" value="KH_6"/>
    <property type="match status" value="1"/>
</dbReference>
<dbReference type="PANTHER" id="PTHR31719">
    <property type="entry name" value="NAC TRANSCRIPTION FACTOR 56"/>
    <property type="match status" value="1"/>
</dbReference>